<dbReference type="GO" id="GO:0003676">
    <property type="term" value="F:nucleic acid binding"/>
    <property type="evidence" value="ECO:0007669"/>
    <property type="project" value="InterPro"/>
</dbReference>
<dbReference type="PROSITE" id="PS00028">
    <property type="entry name" value="ZINC_FINGER_C2H2_1"/>
    <property type="match status" value="1"/>
</dbReference>
<evidence type="ECO:0000313" key="4">
    <source>
        <dbReference type="Proteomes" id="UP000008909"/>
    </source>
</evidence>
<name>G7YUP1_CLOSI</name>
<accession>G7YUP1</accession>
<dbReference type="EMBL" id="DF144333">
    <property type="protein sequence ID" value="GAA56671.1"/>
    <property type="molecule type" value="Genomic_DNA"/>
</dbReference>
<proteinExistence type="predicted"/>
<dbReference type="InterPro" id="IPR013087">
    <property type="entry name" value="Znf_C2H2_type"/>
</dbReference>
<feature type="domain" description="C2H2-type" evidence="2">
    <location>
        <begin position="204"/>
        <end position="226"/>
    </location>
</feature>
<protein>
    <recommendedName>
        <fullName evidence="2">C2H2-type domain-containing protein</fullName>
    </recommendedName>
</protein>
<sequence length="685" mass="77808">MRRMLEGLQNSGVQKACDEKLIDLEYADDTVLIFEEEKAQIFLDELTKITSSFSIRFAPTKQLQAFQLIPELSAPYAALNSEEPNGSRGVHCQNPRNYLKTSGPQLLIGVIGRHWCSTMTSSQLPQSVDSSMDFDDKHPIDLSARITQPTLLPGLQTFPAPFFAEQANQAGPHPENDHTMTVERSSSNHRLDVVKVDGKGYYFCKICKKRLNSLVSLRQHESGKRHQNALTTSAAMSPASSFGEDSVSSSYNRHSPTRYPLKGRSNLLDILGLEPSYFAEHSPTKNLLPHSRQNSNVSDQITPLGSTVMDCREKELENDIPLRIDPEPTTVSSRSSICGLKVRDVLKRVCLTQMISLLSDQTVGYAGQIELCTSSIQIFRTFLLQRHSSRKSMHFWPISAAFLNSPCTERVLQLDDHRYFYPTGYNNYSKNVFVMAVKHCNEHLIEVTEHQGTWVSKNLMRLQRNICRNVVAQYQFEHVVERSRRKISRKRHYLGARIKEHPSLRRQFGPAKHMTNATACHLTDRSTAEKSKFTPKPGYLDYTNICENFTSGPLLAVTDITWQLPSEQSCGESALLRHPAVSRDTTNNGNEMRTLIWSYVLTTRMLPDQEAVHINGNIRSSVQMLTVAIDRIADNEPASQCELNFTRWLLILREQTAHYRYSTCAYFGNPLNCIRGFYWSTMEPF</sequence>
<feature type="compositionally biased region" description="Polar residues" evidence="1">
    <location>
        <begin position="228"/>
        <end position="240"/>
    </location>
</feature>
<evidence type="ECO:0000256" key="1">
    <source>
        <dbReference type="SAM" id="MobiDB-lite"/>
    </source>
</evidence>
<gene>
    <name evidence="3" type="ORF">CLF_111343</name>
</gene>
<dbReference type="InterPro" id="IPR003604">
    <property type="entry name" value="Matrin/U1-like-C_Znf_C2H2"/>
</dbReference>
<feature type="region of interest" description="Disordered" evidence="1">
    <location>
        <begin position="221"/>
        <end position="257"/>
    </location>
</feature>
<dbReference type="SMART" id="SM00451">
    <property type="entry name" value="ZnF_U1"/>
    <property type="match status" value="1"/>
</dbReference>
<dbReference type="Pfam" id="PF12874">
    <property type="entry name" value="zf-met"/>
    <property type="match status" value="1"/>
</dbReference>
<reference key="2">
    <citation type="submission" date="2011-10" db="EMBL/GenBank/DDBJ databases">
        <title>The genome and transcriptome sequence of Clonorchis sinensis provide insights into the carcinogenic liver fluke.</title>
        <authorList>
            <person name="Wang X."/>
            <person name="Huang Y."/>
            <person name="Chen W."/>
            <person name="Liu H."/>
            <person name="Guo L."/>
            <person name="Chen Y."/>
            <person name="Luo F."/>
            <person name="Zhou W."/>
            <person name="Sun J."/>
            <person name="Mao Q."/>
            <person name="Liang P."/>
            <person name="Zhou C."/>
            <person name="Tian Y."/>
            <person name="Men J."/>
            <person name="Lv X."/>
            <person name="Huang L."/>
            <person name="Zhou J."/>
            <person name="Hu Y."/>
            <person name="Li R."/>
            <person name="Zhang F."/>
            <person name="Lei H."/>
            <person name="Li X."/>
            <person name="Hu X."/>
            <person name="Liang C."/>
            <person name="Xu J."/>
            <person name="Wu Z."/>
            <person name="Yu X."/>
        </authorList>
    </citation>
    <scope>NUCLEOTIDE SEQUENCE</scope>
    <source>
        <strain>Henan</strain>
    </source>
</reference>
<dbReference type="AlphaFoldDB" id="G7YUP1"/>
<dbReference type="InterPro" id="IPR036236">
    <property type="entry name" value="Znf_C2H2_sf"/>
</dbReference>
<dbReference type="Proteomes" id="UP000008909">
    <property type="component" value="Unassembled WGS sequence"/>
</dbReference>
<keyword evidence="4" id="KW-1185">Reference proteome</keyword>
<evidence type="ECO:0000259" key="2">
    <source>
        <dbReference type="PROSITE" id="PS00028"/>
    </source>
</evidence>
<organism evidence="3 4">
    <name type="scientific">Clonorchis sinensis</name>
    <name type="common">Chinese liver fluke</name>
    <dbReference type="NCBI Taxonomy" id="79923"/>
    <lineage>
        <taxon>Eukaryota</taxon>
        <taxon>Metazoa</taxon>
        <taxon>Spiralia</taxon>
        <taxon>Lophotrochozoa</taxon>
        <taxon>Platyhelminthes</taxon>
        <taxon>Trematoda</taxon>
        <taxon>Digenea</taxon>
        <taxon>Opisthorchiida</taxon>
        <taxon>Opisthorchiata</taxon>
        <taxon>Opisthorchiidae</taxon>
        <taxon>Clonorchis</taxon>
    </lineage>
</organism>
<reference evidence="3" key="1">
    <citation type="journal article" date="2011" name="Genome Biol.">
        <title>The draft genome of the carcinogenic human liver fluke Clonorchis sinensis.</title>
        <authorList>
            <person name="Wang X."/>
            <person name="Chen W."/>
            <person name="Huang Y."/>
            <person name="Sun J."/>
            <person name="Men J."/>
            <person name="Liu H."/>
            <person name="Luo F."/>
            <person name="Guo L."/>
            <person name="Lv X."/>
            <person name="Deng C."/>
            <person name="Zhou C."/>
            <person name="Fan Y."/>
            <person name="Li X."/>
            <person name="Huang L."/>
            <person name="Hu Y."/>
            <person name="Liang C."/>
            <person name="Hu X."/>
            <person name="Xu J."/>
            <person name="Yu X."/>
        </authorList>
    </citation>
    <scope>NUCLEOTIDE SEQUENCE [LARGE SCALE GENOMIC DNA]</scope>
    <source>
        <strain evidence="3">Henan</strain>
    </source>
</reference>
<dbReference type="SUPFAM" id="SSF57667">
    <property type="entry name" value="beta-beta-alpha zinc fingers"/>
    <property type="match status" value="1"/>
</dbReference>
<dbReference type="GO" id="GO:0008270">
    <property type="term" value="F:zinc ion binding"/>
    <property type="evidence" value="ECO:0007669"/>
    <property type="project" value="InterPro"/>
</dbReference>
<evidence type="ECO:0000313" key="3">
    <source>
        <dbReference type="EMBL" id="GAA56671.1"/>
    </source>
</evidence>
<dbReference type="Gene3D" id="3.30.160.60">
    <property type="entry name" value="Classic Zinc Finger"/>
    <property type="match status" value="1"/>
</dbReference>